<name>A0ABZ0NAZ3_CERBT</name>
<reference evidence="1 2" key="1">
    <citation type="submission" date="2023-09" db="EMBL/GenBank/DDBJ databases">
        <title>Complete-Gapless Cercospora beticola genome.</title>
        <authorList>
            <person name="Wyatt N.A."/>
            <person name="Spanner R.E."/>
            <person name="Bolton M.D."/>
        </authorList>
    </citation>
    <scope>NUCLEOTIDE SEQUENCE [LARGE SCALE GENOMIC DNA]</scope>
    <source>
        <strain evidence="1">Cb09-40</strain>
    </source>
</reference>
<proteinExistence type="predicted"/>
<protein>
    <submittedName>
        <fullName evidence="1">Uncharacterized protein</fullName>
    </submittedName>
</protein>
<sequence>MPDQRPYLFIVDKVMEEADDTDIGAHTNVEELPGVNIQRECVRCLCVNRPGEHEDLTAWSQALIDSAETEQLQLHLLVEDTRWQVTPAWTDEETHHCLSMSFGRKLLSGALTIASPTDILDEFTNAMPDDLRDRSIRFTNRAQSYEPDLSSANTALDIGASWPAANIEVLAHFK</sequence>
<keyword evidence="2" id="KW-1185">Reference proteome</keyword>
<evidence type="ECO:0000313" key="1">
    <source>
        <dbReference type="EMBL" id="WPA96698.1"/>
    </source>
</evidence>
<evidence type="ECO:0000313" key="2">
    <source>
        <dbReference type="Proteomes" id="UP001302367"/>
    </source>
</evidence>
<dbReference type="EMBL" id="CP134184">
    <property type="protein sequence ID" value="WPA96698.1"/>
    <property type="molecule type" value="Genomic_DNA"/>
</dbReference>
<organism evidence="1 2">
    <name type="scientific">Cercospora beticola</name>
    <name type="common">Sugarbeet leaf spot fungus</name>
    <dbReference type="NCBI Taxonomy" id="122368"/>
    <lineage>
        <taxon>Eukaryota</taxon>
        <taxon>Fungi</taxon>
        <taxon>Dikarya</taxon>
        <taxon>Ascomycota</taxon>
        <taxon>Pezizomycotina</taxon>
        <taxon>Dothideomycetes</taxon>
        <taxon>Dothideomycetidae</taxon>
        <taxon>Mycosphaerellales</taxon>
        <taxon>Mycosphaerellaceae</taxon>
        <taxon>Cercospora</taxon>
    </lineage>
</organism>
<dbReference type="GeneID" id="90643739"/>
<gene>
    <name evidence="1" type="ORF">RHO25_001306</name>
</gene>
<dbReference type="Proteomes" id="UP001302367">
    <property type="component" value="Chromosome 1"/>
</dbReference>
<dbReference type="RefSeq" id="XP_065458174.1">
    <property type="nucleotide sequence ID" value="XM_065602102.1"/>
</dbReference>
<accession>A0ABZ0NAZ3</accession>